<dbReference type="InterPro" id="IPR036271">
    <property type="entry name" value="Tet_transcr_reg_TetR-rel_C_sf"/>
</dbReference>
<dbReference type="OrthoDB" id="9814200at2"/>
<dbReference type="PROSITE" id="PS01081">
    <property type="entry name" value="HTH_TETR_1"/>
    <property type="match status" value="1"/>
</dbReference>
<feature type="DNA-binding region" description="H-T-H motif" evidence="4">
    <location>
        <begin position="27"/>
        <end position="46"/>
    </location>
</feature>
<dbReference type="Proteomes" id="UP000297693">
    <property type="component" value="Unassembled WGS sequence"/>
</dbReference>
<dbReference type="GO" id="GO:0003677">
    <property type="term" value="F:DNA binding"/>
    <property type="evidence" value="ECO:0007669"/>
    <property type="project" value="UniProtKB-UniRule"/>
</dbReference>
<evidence type="ECO:0000313" key="7">
    <source>
        <dbReference type="Proteomes" id="UP000297693"/>
    </source>
</evidence>
<evidence type="ECO:0000256" key="4">
    <source>
        <dbReference type="PROSITE-ProRule" id="PRU00335"/>
    </source>
</evidence>
<organism evidence="6 7">
    <name type="scientific">Leptospira ognonensis</name>
    <dbReference type="NCBI Taxonomy" id="2484945"/>
    <lineage>
        <taxon>Bacteria</taxon>
        <taxon>Pseudomonadati</taxon>
        <taxon>Spirochaetota</taxon>
        <taxon>Spirochaetia</taxon>
        <taxon>Leptospirales</taxon>
        <taxon>Leptospiraceae</taxon>
        <taxon>Leptospira</taxon>
    </lineage>
</organism>
<dbReference type="EMBL" id="RQGD01000024">
    <property type="protein sequence ID" value="TGL59330.1"/>
    <property type="molecule type" value="Genomic_DNA"/>
</dbReference>
<comment type="caution">
    <text evidence="6">The sequence shown here is derived from an EMBL/GenBank/DDBJ whole genome shotgun (WGS) entry which is preliminary data.</text>
</comment>
<evidence type="ECO:0000256" key="2">
    <source>
        <dbReference type="ARBA" id="ARBA00023125"/>
    </source>
</evidence>
<evidence type="ECO:0000256" key="3">
    <source>
        <dbReference type="ARBA" id="ARBA00023163"/>
    </source>
</evidence>
<dbReference type="SUPFAM" id="SSF46689">
    <property type="entry name" value="Homeodomain-like"/>
    <property type="match status" value="1"/>
</dbReference>
<dbReference type="PRINTS" id="PR00455">
    <property type="entry name" value="HTHTETR"/>
</dbReference>
<dbReference type="Pfam" id="PF00440">
    <property type="entry name" value="TetR_N"/>
    <property type="match status" value="1"/>
</dbReference>
<name>A0A4R9K364_9LEPT</name>
<keyword evidence="7" id="KW-1185">Reference proteome</keyword>
<dbReference type="SUPFAM" id="SSF48498">
    <property type="entry name" value="Tetracyclin repressor-like, C-terminal domain"/>
    <property type="match status" value="1"/>
</dbReference>
<proteinExistence type="predicted"/>
<dbReference type="PANTHER" id="PTHR47506:SF3">
    <property type="entry name" value="HTH-TYPE TRANSCRIPTIONAL REGULATOR LMRA"/>
    <property type="match status" value="1"/>
</dbReference>
<protein>
    <submittedName>
        <fullName evidence="6">TetR/AcrR family transcriptional regulator</fullName>
    </submittedName>
</protein>
<dbReference type="AlphaFoldDB" id="A0A4R9K364"/>
<keyword evidence="3" id="KW-0804">Transcription</keyword>
<feature type="domain" description="HTH tetR-type" evidence="5">
    <location>
        <begin position="4"/>
        <end position="64"/>
    </location>
</feature>
<dbReference type="InterPro" id="IPR009057">
    <property type="entry name" value="Homeodomain-like_sf"/>
</dbReference>
<dbReference type="InterPro" id="IPR001647">
    <property type="entry name" value="HTH_TetR"/>
</dbReference>
<evidence type="ECO:0000313" key="6">
    <source>
        <dbReference type="EMBL" id="TGL59330.1"/>
    </source>
</evidence>
<dbReference type="InterPro" id="IPR023772">
    <property type="entry name" value="DNA-bd_HTH_TetR-type_CS"/>
</dbReference>
<evidence type="ECO:0000256" key="1">
    <source>
        <dbReference type="ARBA" id="ARBA00023015"/>
    </source>
</evidence>
<accession>A0A4R9K364</accession>
<keyword evidence="2 4" id="KW-0238">DNA-binding</keyword>
<gene>
    <name evidence="6" type="ORF">EHQ58_08775</name>
</gene>
<dbReference type="Pfam" id="PF16925">
    <property type="entry name" value="TetR_C_13"/>
    <property type="match status" value="1"/>
</dbReference>
<sequence>MKGNITKQRIVNQSLALFNQFGVRGTSLSDVMRVTKLEKGGIYRHFESKEQIVETALRFYIASVESRLAKATEGLTSPRRRLAEIIKSFAGIAENPVVPGGCFIMNMAVDTDHAEAGPHPLVVLSFKRWERLFVSEIQNGIKQGEFREDVDAKSFAAIAICSIEGSIVLSSTYPGLKSSQVIVKHLLGIIDQF</sequence>
<dbReference type="RefSeq" id="WP_135623519.1">
    <property type="nucleotide sequence ID" value="NZ_RQGD01000024.1"/>
</dbReference>
<dbReference type="PROSITE" id="PS50977">
    <property type="entry name" value="HTH_TETR_2"/>
    <property type="match status" value="1"/>
</dbReference>
<dbReference type="InterPro" id="IPR011075">
    <property type="entry name" value="TetR_C"/>
</dbReference>
<dbReference type="PANTHER" id="PTHR47506">
    <property type="entry name" value="TRANSCRIPTIONAL REGULATORY PROTEIN"/>
    <property type="match status" value="1"/>
</dbReference>
<reference evidence="6" key="1">
    <citation type="journal article" date="2019" name="PLoS Negl. Trop. Dis.">
        <title>Revisiting the worldwide diversity of Leptospira species in the environment.</title>
        <authorList>
            <person name="Vincent A.T."/>
            <person name="Schiettekatte O."/>
            <person name="Bourhy P."/>
            <person name="Veyrier F.J."/>
            <person name="Picardeau M."/>
        </authorList>
    </citation>
    <scope>NUCLEOTIDE SEQUENCE [LARGE SCALE GENOMIC DNA]</scope>
    <source>
        <strain evidence="6">201702476</strain>
    </source>
</reference>
<evidence type="ECO:0000259" key="5">
    <source>
        <dbReference type="PROSITE" id="PS50977"/>
    </source>
</evidence>
<keyword evidence="1" id="KW-0805">Transcription regulation</keyword>
<dbReference type="Gene3D" id="1.10.357.10">
    <property type="entry name" value="Tetracycline Repressor, domain 2"/>
    <property type="match status" value="1"/>
</dbReference>